<dbReference type="InterPro" id="IPR000189">
    <property type="entry name" value="Transglyc_AS"/>
</dbReference>
<dbReference type="KEGG" id="hhk:HH1059_24560"/>
<dbReference type="InterPro" id="IPR023346">
    <property type="entry name" value="Lysozyme-like_dom_sf"/>
</dbReference>
<dbReference type="RefSeq" id="WP_096406509.1">
    <property type="nucleotide sequence ID" value="NZ_AP017372.2"/>
</dbReference>
<dbReference type="Proteomes" id="UP000218890">
    <property type="component" value="Chromosome"/>
</dbReference>
<protein>
    <submittedName>
        <fullName evidence="3">Membrane-bound lytic murein transglycosylase C</fullName>
    </submittedName>
</protein>
<dbReference type="PROSITE" id="PS00922">
    <property type="entry name" value="TRANSGLYCOSYLASE"/>
    <property type="match status" value="1"/>
</dbReference>
<dbReference type="OrthoDB" id="9815002at2"/>
<proteinExistence type="inferred from homology"/>
<evidence type="ECO:0000256" key="1">
    <source>
        <dbReference type="ARBA" id="ARBA00007734"/>
    </source>
</evidence>
<dbReference type="AlphaFoldDB" id="A0A110B121"/>
<gene>
    <name evidence="3" type="primary">mltC_2</name>
    <name evidence="3" type="ORF">HH1059_24560</name>
</gene>
<name>A0A110B121_HALHR</name>
<organism evidence="3 4">
    <name type="scientific">Halorhodospira halochloris</name>
    <name type="common">Ectothiorhodospira halochloris</name>
    <dbReference type="NCBI Taxonomy" id="1052"/>
    <lineage>
        <taxon>Bacteria</taxon>
        <taxon>Pseudomonadati</taxon>
        <taxon>Pseudomonadota</taxon>
        <taxon>Gammaproteobacteria</taxon>
        <taxon>Chromatiales</taxon>
        <taxon>Ectothiorhodospiraceae</taxon>
        <taxon>Halorhodospira</taxon>
    </lineage>
</organism>
<evidence type="ECO:0000259" key="2">
    <source>
        <dbReference type="Pfam" id="PF01464"/>
    </source>
</evidence>
<dbReference type="Gene3D" id="1.10.530.10">
    <property type="match status" value="1"/>
</dbReference>
<dbReference type="GO" id="GO:0008933">
    <property type="term" value="F:peptidoglycan lytic transglycosylase activity"/>
    <property type="evidence" value="ECO:0007669"/>
    <property type="project" value="InterPro"/>
</dbReference>
<keyword evidence="4" id="KW-1185">Reference proteome</keyword>
<dbReference type="PANTHER" id="PTHR37423">
    <property type="entry name" value="SOLUBLE LYTIC MUREIN TRANSGLYCOSYLASE-RELATED"/>
    <property type="match status" value="1"/>
</dbReference>
<dbReference type="InterPro" id="IPR008258">
    <property type="entry name" value="Transglycosylase_SLT_dom_1"/>
</dbReference>
<feature type="domain" description="Transglycosylase SLT" evidence="2">
    <location>
        <begin position="218"/>
        <end position="333"/>
    </location>
</feature>
<evidence type="ECO:0000313" key="3">
    <source>
        <dbReference type="EMBL" id="BAU56530.1"/>
    </source>
</evidence>
<evidence type="ECO:0000313" key="4">
    <source>
        <dbReference type="Proteomes" id="UP000218890"/>
    </source>
</evidence>
<reference evidence="3" key="1">
    <citation type="submission" date="2016-02" db="EMBL/GenBank/DDBJ databases">
        <title>Halorhodospira halochloris DSM-1059 complete genome, version 2.</title>
        <authorList>
            <person name="Tsukatani Y."/>
        </authorList>
    </citation>
    <scope>NUCLEOTIDE SEQUENCE</scope>
    <source>
        <strain evidence="3">DSM 1059</strain>
    </source>
</reference>
<dbReference type="SUPFAM" id="SSF53955">
    <property type="entry name" value="Lysozyme-like"/>
    <property type="match status" value="1"/>
</dbReference>
<accession>A0A110B121</accession>
<comment type="similarity">
    <text evidence="1">Belongs to the transglycosylase Slt family.</text>
</comment>
<dbReference type="GO" id="GO:0000270">
    <property type="term" value="P:peptidoglycan metabolic process"/>
    <property type="evidence" value="ECO:0007669"/>
    <property type="project" value="InterPro"/>
</dbReference>
<dbReference type="EMBL" id="AP017372">
    <property type="protein sequence ID" value="BAU56530.1"/>
    <property type="molecule type" value="Genomic_DNA"/>
</dbReference>
<dbReference type="PANTHER" id="PTHR37423:SF2">
    <property type="entry name" value="MEMBRANE-BOUND LYTIC MUREIN TRANSGLYCOSYLASE C"/>
    <property type="match status" value="1"/>
</dbReference>
<dbReference type="CDD" id="cd16893">
    <property type="entry name" value="LT_MltC_MltE"/>
    <property type="match status" value="1"/>
</dbReference>
<dbReference type="Pfam" id="PF01464">
    <property type="entry name" value="SLT"/>
    <property type="match status" value="1"/>
</dbReference>
<dbReference type="GO" id="GO:0016020">
    <property type="term" value="C:membrane"/>
    <property type="evidence" value="ECO:0007669"/>
    <property type="project" value="InterPro"/>
</dbReference>
<sequence length="384" mass="44078">MARYGLIGLGFGVAVSLVTVPMLAWSEVSAFERFQQQRQQAFEQHQSDFQEAFQEFQDAFHEEFAAYQEELRANWREPRISDRHRWVEYSDDQSSRTVVDYEENSITIDVPSEAGTQGVLSHLNDLLGRTMDEAYDRDEVTQRTQQRVGLGEDAPEAASDQRVLSEIKPEDLDEMISQAELEEREEPKGEESRSVISLTVPMPEQRPSRKVEEFREQIRRHAERYEVEEALMIAIMHSESSFNPMARSHIPAFGLMQIVPQTAGKDVAQRVYGEMKLLSPEYLYNPENNIQAGAVYLNILFYSYLSAIEDPESRMYAVIAAYNTGAGNVARAFVDGRNIRAAARVINDLTPHEVYERLLADLPYDETRNYLVHVASRTEAYRNF</sequence>